<keyword evidence="3" id="KW-1185">Reference proteome</keyword>
<dbReference type="KEGG" id="cja:CJA_3057"/>
<accession>B3PD99</accession>
<feature type="region of interest" description="Disordered" evidence="1">
    <location>
        <begin position="88"/>
        <end position="108"/>
    </location>
</feature>
<dbReference type="AlphaFoldDB" id="B3PD99"/>
<dbReference type="EMBL" id="CP000934">
    <property type="protein sequence ID" value="ACE82916.1"/>
    <property type="molecule type" value="Genomic_DNA"/>
</dbReference>
<dbReference type="OrthoDB" id="9794260at2"/>
<name>B3PD99_CELJU</name>
<organism evidence="2 3">
    <name type="scientific">Cellvibrio japonicus (strain Ueda107)</name>
    <name type="common">Pseudomonas fluorescens subsp. cellulosa</name>
    <dbReference type="NCBI Taxonomy" id="498211"/>
    <lineage>
        <taxon>Bacteria</taxon>
        <taxon>Pseudomonadati</taxon>
        <taxon>Pseudomonadota</taxon>
        <taxon>Gammaproteobacteria</taxon>
        <taxon>Cellvibrionales</taxon>
        <taxon>Cellvibrionaceae</taxon>
        <taxon>Cellvibrio</taxon>
    </lineage>
</organism>
<dbReference type="eggNOG" id="ENOG5033EMZ">
    <property type="taxonomic scope" value="Bacteria"/>
</dbReference>
<evidence type="ECO:0000313" key="2">
    <source>
        <dbReference type="EMBL" id="ACE82916.1"/>
    </source>
</evidence>
<sequence length="108" mass="12296">MVQNDSNELQAEVRELAEEIATYLRERPQVADTVEGIARWWIMRQRLQESERRVALAMEYLCDQGVVNARQLPDGELLYSARLSDASVNDAATVHPPAQGNNRNIDEE</sequence>
<dbReference type="HOGENOM" id="CLU_2192298_0_0_6"/>
<feature type="compositionally biased region" description="Polar residues" evidence="1">
    <location>
        <begin position="99"/>
        <end position="108"/>
    </location>
</feature>
<evidence type="ECO:0000313" key="3">
    <source>
        <dbReference type="Proteomes" id="UP000001036"/>
    </source>
</evidence>
<gene>
    <name evidence="2" type="ordered locus">CJA_3057</name>
</gene>
<protein>
    <submittedName>
        <fullName evidence="2">Uncharacterized protein</fullName>
    </submittedName>
</protein>
<evidence type="ECO:0000256" key="1">
    <source>
        <dbReference type="SAM" id="MobiDB-lite"/>
    </source>
</evidence>
<reference evidence="2 3" key="1">
    <citation type="journal article" date="2008" name="J. Bacteriol.">
        <title>Insights into plant cell wall degradation from the genome sequence of the soil bacterium Cellvibrio japonicus.</title>
        <authorList>
            <person name="Deboy R.T."/>
            <person name="Mongodin E.F."/>
            <person name="Fouts D.E."/>
            <person name="Tailford L.E."/>
            <person name="Khouri H."/>
            <person name="Emerson J.B."/>
            <person name="Mohamoud Y."/>
            <person name="Watkins K."/>
            <person name="Henrissat B."/>
            <person name="Gilbert H.J."/>
            <person name="Nelson K.E."/>
        </authorList>
    </citation>
    <scope>NUCLEOTIDE SEQUENCE [LARGE SCALE GENOMIC DNA]</scope>
    <source>
        <strain evidence="2 3">Ueda107</strain>
    </source>
</reference>
<dbReference type="RefSeq" id="WP_012488635.1">
    <property type="nucleotide sequence ID" value="NC_010995.1"/>
</dbReference>
<proteinExistence type="predicted"/>
<dbReference type="Proteomes" id="UP000001036">
    <property type="component" value="Chromosome"/>
</dbReference>
<dbReference type="STRING" id="498211.CJA_3057"/>